<reference evidence="2 3" key="2">
    <citation type="submission" date="2020-03" db="EMBL/GenBank/DDBJ databases">
        <authorList>
            <person name="Ichikawa N."/>
            <person name="Kimura A."/>
            <person name="Kitahashi Y."/>
            <person name="Uohara A."/>
        </authorList>
    </citation>
    <scope>NUCLEOTIDE SEQUENCE [LARGE SCALE GENOMIC DNA]</scope>
    <source>
        <strain evidence="2 3">NBRC 108638</strain>
    </source>
</reference>
<evidence type="ECO:0000313" key="3">
    <source>
        <dbReference type="Proteomes" id="UP000482960"/>
    </source>
</evidence>
<evidence type="ECO:0000256" key="1">
    <source>
        <dbReference type="SAM" id="MobiDB-lite"/>
    </source>
</evidence>
<accession>A0A6V8L7X8</accession>
<gene>
    <name evidence="2" type="ORF">Prum_070040</name>
</gene>
<sequence>MSRPTQPDLGSVSHTTRVDADRLATGETYAQTNPPHASPETHLARLAADSPATSEPIPAPIRGLPIARLDSSKSSSQAHYVVTTIDSRGRLADRSPLRVLRWPAGMPIRVSATSGTVIVFPQAAGPESVTSQGHLRLCPDIRRTSRIDAGDRLLMAAYRGRGLLIVLTMPVLDEMMQAYHLGLLGEASP</sequence>
<feature type="region of interest" description="Disordered" evidence="1">
    <location>
        <begin position="1"/>
        <end position="20"/>
    </location>
</feature>
<dbReference type="AlphaFoldDB" id="A0A6V8L7X8"/>
<proteinExistence type="predicted"/>
<reference evidence="2 3" key="1">
    <citation type="submission" date="2020-03" db="EMBL/GenBank/DDBJ databases">
        <title>Whole genome shotgun sequence of Phytohabitans rumicis NBRC 108638.</title>
        <authorList>
            <person name="Komaki H."/>
            <person name="Tamura T."/>
        </authorList>
    </citation>
    <scope>NUCLEOTIDE SEQUENCE [LARGE SCALE GENOMIC DNA]</scope>
    <source>
        <strain evidence="2 3">NBRC 108638</strain>
    </source>
</reference>
<evidence type="ECO:0008006" key="4">
    <source>
        <dbReference type="Google" id="ProtNLM"/>
    </source>
</evidence>
<name>A0A6V8L7X8_9ACTN</name>
<dbReference type="Proteomes" id="UP000482960">
    <property type="component" value="Unassembled WGS sequence"/>
</dbReference>
<comment type="caution">
    <text evidence="2">The sequence shown here is derived from an EMBL/GenBank/DDBJ whole genome shotgun (WGS) entry which is preliminary data.</text>
</comment>
<keyword evidence="3" id="KW-1185">Reference proteome</keyword>
<dbReference type="EMBL" id="BLPG01000001">
    <property type="protein sequence ID" value="GFJ93362.1"/>
    <property type="molecule type" value="Genomic_DNA"/>
</dbReference>
<protein>
    <recommendedName>
        <fullName evidence="4">SpoVT-AbrB domain-containing protein</fullName>
    </recommendedName>
</protein>
<organism evidence="2 3">
    <name type="scientific">Phytohabitans rumicis</name>
    <dbReference type="NCBI Taxonomy" id="1076125"/>
    <lineage>
        <taxon>Bacteria</taxon>
        <taxon>Bacillati</taxon>
        <taxon>Actinomycetota</taxon>
        <taxon>Actinomycetes</taxon>
        <taxon>Micromonosporales</taxon>
        <taxon>Micromonosporaceae</taxon>
    </lineage>
</organism>
<evidence type="ECO:0000313" key="2">
    <source>
        <dbReference type="EMBL" id="GFJ93362.1"/>
    </source>
</evidence>